<organism evidence="1 2">
    <name type="scientific">Psychrilyobacter piezotolerans</name>
    <dbReference type="NCBI Taxonomy" id="2293438"/>
    <lineage>
        <taxon>Bacteria</taxon>
        <taxon>Fusobacteriati</taxon>
        <taxon>Fusobacteriota</taxon>
        <taxon>Fusobacteriia</taxon>
        <taxon>Fusobacteriales</taxon>
        <taxon>Fusobacteriaceae</taxon>
        <taxon>Psychrilyobacter</taxon>
    </lineage>
</organism>
<dbReference type="EMBL" id="QUAJ01000020">
    <property type="protein sequence ID" value="REI40392.1"/>
    <property type="molecule type" value="Genomic_DNA"/>
</dbReference>
<evidence type="ECO:0000313" key="2">
    <source>
        <dbReference type="Proteomes" id="UP000263486"/>
    </source>
</evidence>
<evidence type="ECO:0000313" key="1">
    <source>
        <dbReference type="EMBL" id="REI40392.1"/>
    </source>
</evidence>
<proteinExistence type="predicted"/>
<keyword evidence="2" id="KW-1185">Reference proteome</keyword>
<reference evidence="1 2" key="1">
    <citation type="submission" date="2018-08" db="EMBL/GenBank/DDBJ databases">
        <title>Draft genome sequence of Psychrilyobacter sp. strain SD5 isolated from Black Sea water.</title>
        <authorList>
            <person name="Yadav S."/>
            <person name="Villanueva L."/>
            <person name="Damste J.S.S."/>
        </authorList>
    </citation>
    <scope>NUCLEOTIDE SEQUENCE [LARGE SCALE GENOMIC DNA]</scope>
    <source>
        <strain evidence="1 2">SD5</strain>
    </source>
</reference>
<accession>A0ABX9KF69</accession>
<protein>
    <submittedName>
        <fullName evidence="1">Uncharacterized protein</fullName>
    </submittedName>
</protein>
<gene>
    <name evidence="1" type="ORF">DYH56_11065</name>
</gene>
<dbReference type="RefSeq" id="WP_114642934.1">
    <property type="nucleotide sequence ID" value="NZ_JAACIO010000021.1"/>
</dbReference>
<comment type="caution">
    <text evidence="1">The sequence shown here is derived from an EMBL/GenBank/DDBJ whole genome shotgun (WGS) entry which is preliminary data.</text>
</comment>
<sequence length="124" mass="14934">MESVRYKIINSNRPENYPVDRWESDVLHKISSEETWDKNVFEILIRSRNPIFNLSEGLKTQLYYWKDRRNDCTHFKENEISYSHIEAFWLFIKSNFEKLSVNGNVEDLLNKFKVHFDDSKTIPG</sequence>
<name>A0ABX9KF69_9FUSO</name>
<dbReference type="Proteomes" id="UP000263486">
    <property type="component" value="Unassembled WGS sequence"/>
</dbReference>